<accession>A0A517TA68</accession>
<dbReference type="Proteomes" id="UP000319976">
    <property type="component" value="Chromosome"/>
</dbReference>
<dbReference type="PANTHER" id="PTHR39337">
    <property type="entry name" value="BLR5642 PROTEIN"/>
    <property type="match status" value="1"/>
</dbReference>
<dbReference type="KEGG" id="chya:V22_25190"/>
<proteinExistence type="predicted"/>
<dbReference type="AlphaFoldDB" id="A0A517TA68"/>
<gene>
    <name evidence="1" type="ORF">V22_25190</name>
</gene>
<protein>
    <recommendedName>
        <fullName evidence="3">DUF488 domain-containing protein</fullName>
    </recommendedName>
</protein>
<keyword evidence="2" id="KW-1185">Reference proteome</keyword>
<evidence type="ECO:0000313" key="1">
    <source>
        <dbReference type="EMBL" id="QDT65272.1"/>
    </source>
</evidence>
<dbReference type="Pfam" id="PF04343">
    <property type="entry name" value="DUF488"/>
    <property type="match status" value="1"/>
</dbReference>
<sequence>MIETFTIGFTKKSAEDFFGKLQEAGVKRLLDVRLNNSSQLAGFAKRDDLRFFLKELADIEYEHVPELAPTKEILDAYKKHGGDWNVYEREFMELMAKRAIEKQLPYELVQSACLLCSEHSPEHCHRRLVVEYLDKHWNGVSATHIT</sequence>
<evidence type="ECO:0008006" key="3">
    <source>
        <dbReference type="Google" id="ProtNLM"/>
    </source>
</evidence>
<dbReference type="PANTHER" id="PTHR39337:SF1">
    <property type="entry name" value="BLR5642 PROTEIN"/>
    <property type="match status" value="1"/>
</dbReference>
<reference evidence="1 2" key="1">
    <citation type="submission" date="2019-02" db="EMBL/GenBank/DDBJ databases">
        <title>Deep-cultivation of Planctomycetes and their phenomic and genomic characterization uncovers novel biology.</title>
        <authorList>
            <person name="Wiegand S."/>
            <person name="Jogler M."/>
            <person name="Boedeker C."/>
            <person name="Pinto D."/>
            <person name="Vollmers J."/>
            <person name="Rivas-Marin E."/>
            <person name="Kohn T."/>
            <person name="Peeters S.H."/>
            <person name="Heuer A."/>
            <person name="Rast P."/>
            <person name="Oberbeckmann S."/>
            <person name="Bunk B."/>
            <person name="Jeske O."/>
            <person name="Meyerdierks A."/>
            <person name="Storesund J.E."/>
            <person name="Kallscheuer N."/>
            <person name="Luecker S."/>
            <person name="Lage O.M."/>
            <person name="Pohl T."/>
            <person name="Merkel B.J."/>
            <person name="Hornburger P."/>
            <person name="Mueller R.-W."/>
            <person name="Bruemmer F."/>
            <person name="Labrenz M."/>
            <person name="Spormann A.M."/>
            <person name="Op den Camp H."/>
            <person name="Overmann J."/>
            <person name="Amann R."/>
            <person name="Jetten M.S.M."/>
            <person name="Mascher T."/>
            <person name="Medema M.H."/>
            <person name="Devos D.P."/>
            <person name="Kaster A.-K."/>
            <person name="Ovreas L."/>
            <person name="Rohde M."/>
            <person name="Galperin M.Y."/>
            <person name="Jogler C."/>
        </authorList>
    </citation>
    <scope>NUCLEOTIDE SEQUENCE [LARGE SCALE GENOMIC DNA]</scope>
    <source>
        <strain evidence="1 2">V22</strain>
    </source>
</reference>
<dbReference type="InterPro" id="IPR007438">
    <property type="entry name" value="DUF488"/>
</dbReference>
<name>A0A517TA68_9PLAN</name>
<evidence type="ECO:0000313" key="2">
    <source>
        <dbReference type="Proteomes" id="UP000319976"/>
    </source>
</evidence>
<dbReference type="EMBL" id="CP036316">
    <property type="protein sequence ID" value="QDT65272.1"/>
    <property type="molecule type" value="Genomic_DNA"/>
</dbReference>
<organism evidence="1 2">
    <name type="scientific">Calycomorphotria hydatis</name>
    <dbReference type="NCBI Taxonomy" id="2528027"/>
    <lineage>
        <taxon>Bacteria</taxon>
        <taxon>Pseudomonadati</taxon>
        <taxon>Planctomycetota</taxon>
        <taxon>Planctomycetia</taxon>
        <taxon>Planctomycetales</taxon>
        <taxon>Planctomycetaceae</taxon>
        <taxon>Calycomorphotria</taxon>
    </lineage>
</organism>